<keyword evidence="3 6" id="KW-0547">Nucleotide-binding</keyword>
<evidence type="ECO:0000259" key="8">
    <source>
        <dbReference type="Pfam" id="PF03727"/>
    </source>
</evidence>
<dbReference type="GO" id="GO:0005536">
    <property type="term" value="F:D-glucose binding"/>
    <property type="evidence" value="ECO:0007669"/>
    <property type="project" value="InterPro"/>
</dbReference>
<evidence type="ECO:0000256" key="4">
    <source>
        <dbReference type="ARBA" id="ARBA00022777"/>
    </source>
</evidence>
<dbReference type="PANTHER" id="PTHR19443:SF29">
    <property type="entry name" value="PHOSPHOTRANSFERASE"/>
    <property type="match status" value="1"/>
</dbReference>
<dbReference type="Pfam" id="PF03727">
    <property type="entry name" value="Hexokinase_2"/>
    <property type="match status" value="1"/>
</dbReference>
<dbReference type="GO" id="GO:0019158">
    <property type="term" value="F:mannokinase activity"/>
    <property type="evidence" value="ECO:0007669"/>
    <property type="project" value="TreeGrafter"/>
</dbReference>
<accession>A0A2S4L3D4</accession>
<organism evidence="9 10">
    <name type="scientific">Tolypocladium paradoxum</name>
    <dbReference type="NCBI Taxonomy" id="94208"/>
    <lineage>
        <taxon>Eukaryota</taxon>
        <taxon>Fungi</taxon>
        <taxon>Dikarya</taxon>
        <taxon>Ascomycota</taxon>
        <taxon>Pezizomycotina</taxon>
        <taxon>Sordariomycetes</taxon>
        <taxon>Hypocreomycetidae</taxon>
        <taxon>Hypocreales</taxon>
        <taxon>Ophiocordycipitaceae</taxon>
        <taxon>Tolypocladium</taxon>
    </lineage>
</organism>
<evidence type="ECO:0000256" key="5">
    <source>
        <dbReference type="ARBA" id="ARBA00022840"/>
    </source>
</evidence>
<evidence type="ECO:0000256" key="6">
    <source>
        <dbReference type="RuleBase" id="RU362007"/>
    </source>
</evidence>
<dbReference type="AlphaFoldDB" id="A0A2S4L3D4"/>
<reference evidence="9 10" key="1">
    <citation type="submission" date="2018-01" db="EMBL/GenBank/DDBJ databases">
        <title>Harnessing the power of phylogenomics to disentangle the directionality and signatures of interkingdom host jumping in the parasitic fungal genus Tolypocladium.</title>
        <authorList>
            <person name="Quandt C.A."/>
            <person name="Patterson W."/>
            <person name="Spatafora J.W."/>
        </authorList>
    </citation>
    <scope>NUCLEOTIDE SEQUENCE [LARGE SCALE GENOMIC DNA]</scope>
    <source>
        <strain evidence="9 10">NRBC 100945</strain>
    </source>
</reference>
<dbReference type="GO" id="GO:0006006">
    <property type="term" value="P:glucose metabolic process"/>
    <property type="evidence" value="ECO:0007669"/>
    <property type="project" value="TreeGrafter"/>
</dbReference>
<comment type="similarity">
    <text evidence="1 6">Belongs to the hexokinase family.</text>
</comment>
<dbReference type="GO" id="GO:0005829">
    <property type="term" value="C:cytosol"/>
    <property type="evidence" value="ECO:0007669"/>
    <property type="project" value="TreeGrafter"/>
</dbReference>
<dbReference type="UniPathway" id="UPA00109">
    <property type="reaction ID" value="UER00180"/>
</dbReference>
<dbReference type="GO" id="GO:0001678">
    <property type="term" value="P:intracellular glucose homeostasis"/>
    <property type="evidence" value="ECO:0007669"/>
    <property type="project" value="InterPro"/>
</dbReference>
<dbReference type="Gene3D" id="3.40.367.20">
    <property type="match status" value="1"/>
</dbReference>
<keyword evidence="10" id="KW-1185">Reference proteome</keyword>
<evidence type="ECO:0000256" key="1">
    <source>
        <dbReference type="ARBA" id="ARBA00009225"/>
    </source>
</evidence>
<dbReference type="InterPro" id="IPR043129">
    <property type="entry name" value="ATPase_NBD"/>
</dbReference>
<dbReference type="InterPro" id="IPR022672">
    <property type="entry name" value="Hexokinase_N"/>
</dbReference>
<protein>
    <recommendedName>
        <fullName evidence="6">Phosphotransferase</fullName>
        <ecNumber evidence="6">2.7.1.-</ecNumber>
    </recommendedName>
</protein>
<dbReference type="CDD" id="cd24000">
    <property type="entry name" value="ASKHA_NBD_HK"/>
    <property type="match status" value="1"/>
</dbReference>
<evidence type="ECO:0000259" key="7">
    <source>
        <dbReference type="Pfam" id="PF00349"/>
    </source>
</evidence>
<dbReference type="GO" id="GO:0008865">
    <property type="term" value="F:fructokinase activity"/>
    <property type="evidence" value="ECO:0007669"/>
    <property type="project" value="TreeGrafter"/>
</dbReference>
<keyword evidence="2 6" id="KW-0808">Transferase</keyword>
<sequence>HLQTPDRRLAVAYEYRLGLWLYPRSIRNSPLHWPAGKHDGHRSGESTIASIAAMAASSTTQRGVLDDLLLPFHMDIEKCHVLSQRFLANFAQLAAESREQFLPTPISESILRPVADRGHGRHLAIDIGGTNLRVGFVELLAKEASAPLEVNGIATNGHSNGHSNGHPPLVATPSGRIQRLLEKSWPISNHLKNDNADSLFLWIGKCIAEVVDEGCRTLHIPSDRPLPLGVTFSFPADQRSLSEATITSMGKGFAIPSDVELGARLQHGYDKFRTAHLPPVRVAAIANDAVSTLVSFIFNYDGPAHRRATMGLILGTGSNATVPLRLSHLHPSKRPQKVSVLPGQRAQDVKIAVNTEWSINGTEPPMRELGLITPWDDALSAQNERPGFQPLEYMTAGRYLGELGRIMLLSYMTKTLGLSADTLPPALLERHGLTTTFLSHFKPLEPAALVCKLRTEFPERTAKSQFTWSEPLAEALYGIAKAIETRAAAIMAAAILALLTLAEEIPAEGSTAKSEISELGVGYTGGCIVHFQDYLVDCQSFVDGMMAKRFGKGAPLRVALSPCHDGGITGAGILAAAAQSSQKLET</sequence>
<evidence type="ECO:0000256" key="3">
    <source>
        <dbReference type="ARBA" id="ARBA00022741"/>
    </source>
</evidence>
<evidence type="ECO:0000313" key="9">
    <source>
        <dbReference type="EMBL" id="POR36942.1"/>
    </source>
</evidence>
<dbReference type="InterPro" id="IPR022673">
    <property type="entry name" value="Hexokinase_C"/>
</dbReference>
<evidence type="ECO:0000256" key="2">
    <source>
        <dbReference type="ARBA" id="ARBA00022679"/>
    </source>
</evidence>
<dbReference type="OrthoDB" id="419537at2759"/>
<dbReference type="GO" id="GO:0004340">
    <property type="term" value="F:glucokinase activity"/>
    <property type="evidence" value="ECO:0007669"/>
    <property type="project" value="TreeGrafter"/>
</dbReference>
<keyword evidence="6" id="KW-0324">Glycolysis</keyword>
<dbReference type="InterPro" id="IPR001312">
    <property type="entry name" value="Hexokinase"/>
</dbReference>
<evidence type="ECO:0000313" key="10">
    <source>
        <dbReference type="Proteomes" id="UP000237481"/>
    </source>
</evidence>
<dbReference type="Gene3D" id="3.30.420.40">
    <property type="match status" value="1"/>
</dbReference>
<dbReference type="EMBL" id="PKSG01000292">
    <property type="protein sequence ID" value="POR36942.1"/>
    <property type="molecule type" value="Genomic_DNA"/>
</dbReference>
<dbReference type="STRING" id="94208.A0A2S4L3D4"/>
<dbReference type="PRINTS" id="PR00475">
    <property type="entry name" value="HEXOKINASE"/>
</dbReference>
<feature type="non-terminal residue" evidence="9">
    <location>
        <position position="1"/>
    </location>
</feature>
<dbReference type="Proteomes" id="UP000237481">
    <property type="component" value="Unassembled WGS sequence"/>
</dbReference>
<keyword evidence="5 6" id="KW-0067">ATP-binding</keyword>
<feature type="domain" description="Hexokinase N-terminal" evidence="7">
    <location>
        <begin position="65"/>
        <end position="296"/>
    </location>
</feature>
<dbReference type="SUPFAM" id="SSF53067">
    <property type="entry name" value="Actin-like ATPase domain"/>
    <property type="match status" value="2"/>
</dbReference>
<keyword evidence="4 6" id="KW-0418">Kinase</keyword>
<dbReference type="EC" id="2.7.1.-" evidence="6"/>
<dbReference type="Pfam" id="PF00349">
    <property type="entry name" value="Hexokinase_1"/>
    <property type="match status" value="1"/>
</dbReference>
<feature type="domain" description="Hexokinase C-terminal" evidence="8">
    <location>
        <begin position="310"/>
        <end position="576"/>
    </location>
</feature>
<dbReference type="GO" id="GO:0005524">
    <property type="term" value="F:ATP binding"/>
    <property type="evidence" value="ECO:0007669"/>
    <property type="project" value="UniProtKB-UniRule"/>
</dbReference>
<dbReference type="GO" id="GO:0006096">
    <property type="term" value="P:glycolytic process"/>
    <property type="evidence" value="ECO:0007669"/>
    <property type="project" value="UniProtKB-UniPathway"/>
</dbReference>
<gene>
    <name evidence="9" type="ORF">TPAR_02858</name>
</gene>
<proteinExistence type="inferred from homology"/>
<comment type="caution">
    <text evidence="9">The sequence shown here is derived from an EMBL/GenBank/DDBJ whole genome shotgun (WGS) entry which is preliminary data.</text>
</comment>
<dbReference type="PROSITE" id="PS51748">
    <property type="entry name" value="HEXOKINASE_2"/>
    <property type="match status" value="1"/>
</dbReference>
<dbReference type="PANTHER" id="PTHR19443">
    <property type="entry name" value="HEXOKINASE"/>
    <property type="match status" value="1"/>
</dbReference>
<name>A0A2S4L3D4_9HYPO</name>
<dbReference type="GO" id="GO:0006013">
    <property type="term" value="P:mannose metabolic process"/>
    <property type="evidence" value="ECO:0007669"/>
    <property type="project" value="TreeGrafter"/>
</dbReference>
<dbReference type="GO" id="GO:0005739">
    <property type="term" value="C:mitochondrion"/>
    <property type="evidence" value="ECO:0007669"/>
    <property type="project" value="TreeGrafter"/>
</dbReference>